<gene>
    <name evidence="2" type="ORF">JZ751_008174</name>
</gene>
<dbReference type="Proteomes" id="UP000824540">
    <property type="component" value="Unassembled WGS sequence"/>
</dbReference>
<feature type="compositionally biased region" description="Basic and acidic residues" evidence="1">
    <location>
        <begin position="69"/>
        <end position="85"/>
    </location>
</feature>
<protein>
    <submittedName>
        <fullName evidence="2">Uncharacterized protein</fullName>
    </submittedName>
</protein>
<evidence type="ECO:0000256" key="1">
    <source>
        <dbReference type="SAM" id="MobiDB-lite"/>
    </source>
</evidence>
<proteinExistence type="predicted"/>
<keyword evidence="3" id="KW-1185">Reference proteome</keyword>
<name>A0A8T2MUH4_9TELE</name>
<dbReference type="OrthoDB" id="9950667at2759"/>
<accession>A0A8T2MUH4</accession>
<dbReference type="AlphaFoldDB" id="A0A8T2MUH4"/>
<evidence type="ECO:0000313" key="3">
    <source>
        <dbReference type="Proteomes" id="UP000824540"/>
    </source>
</evidence>
<feature type="region of interest" description="Disordered" evidence="1">
    <location>
        <begin position="69"/>
        <end position="89"/>
    </location>
</feature>
<feature type="non-terminal residue" evidence="2">
    <location>
        <position position="1"/>
    </location>
</feature>
<comment type="caution">
    <text evidence="2">The sequence shown here is derived from an EMBL/GenBank/DDBJ whole genome shotgun (WGS) entry which is preliminary data.</text>
</comment>
<dbReference type="EMBL" id="JAFBMS010001508">
    <property type="protein sequence ID" value="KAG9329062.1"/>
    <property type="molecule type" value="Genomic_DNA"/>
</dbReference>
<reference evidence="2" key="1">
    <citation type="thesis" date="2021" institute="BYU ScholarsArchive" country="Provo, UT, USA">
        <title>Applications of and Algorithms for Genome Assembly and Genomic Analyses with an Emphasis on Marine Teleosts.</title>
        <authorList>
            <person name="Pickett B.D."/>
        </authorList>
    </citation>
    <scope>NUCLEOTIDE SEQUENCE</scope>
    <source>
        <strain evidence="2">HI-2016</strain>
    </source>
</reference>
<evidence type="ECO:0000313" key="2">
    <source>
        <dbReference type="EMBL" id="KAG9329062.1"/>
    </source>
</evidence>
<organism evidence="2 3">
    <name type="scientific">Albula glossodonta</name>
    <name type="common">roundjaw bonefish</name>
    <dbReference type="NCBI Taxonomy" id="121402"/>
    <lineage>
        <taxon>Eukaryota</taxon>
        <taxon>Metazoa</taxon>
        <taxon>Chordata</taxon>
        <taxon>Craniata</taxon>
        <taxon>Vertebrata</taxon>
        <taxon>Euteleostomi</taxon>
        <taxon>Actinopterygii</taxon>
        <taxon>Neopterygii</taxon>
        <taxon>Teleostei</taxon>
        <taxon>Albuliformes</taxon>
        <taxon>Albulidae</taxon>
        <taxon>Albula</taxon>
    </lineage>
</organism>
<sequence length="112" mass="12865">RLTPKKRYYFEILHKQNDKGTDHVEVVGDRALSLQSGRRLSLAWRSFSGRKSSPRGFLRARLAVERVKRRPPDEEEGGRALHDSLCDSQGCTPTKMSPWRSFADISVQERLP</sequence>